<evidence type="ECO:0000256" key="3">
    <source>
        <dbReference type="ARBA" id="ARBA00022694"/>
    </source>
</evidence>
<dbReference type="Gene3D" id="3.30.420.40">
    <property type="match status" value="2"/>
</dbReference>
<name>A0A381SFR9_9ZZZZ</name>
<reference evidence="8" key="1">
    <citation type="submission" date="2018-05" db="EMBL/GenBank/DDBJ databases">
        <authorList>
            <person name="Lanie J.A."/>
            <person name="Ng W.-L."/>
            <person name="Kazmierczak K.M."/>
            <person name="Andrzejewski T.M."/>
            <person name="Davidsen T.M."/>
            <person name="Wayne K.J."/>
            <person name="Tettelin H."/>
            <person name="Glass J.I."/>
            <person name="Rusch D."/>
            <person name="Podicherti R."/>
            <person name="Tsui H.-C.T."/>
            <person name="Winkler M.E."/>
        </authorList>
    </citation>
    <scope>NUCLEOTIDE SEQUENCE</scope>
</reference>
<comment type="catalytic activity">
    <reaction evidence="6">
        <text>L-threonylcarbamoyladenylate + adenosine(37) in tRNA = N(6)-L-threonylcarbamoyladenosine(37) in tRNA + AMP + H(+)</text>
        <dbReference type="Rhea" id="RHEA:37059"/>
        <dbReference type="Rhea" id="RHEA-COMP:10162"/>
        <dbReference type="Rhea" id="RHEA-COMP:10163"/>
        <dbReference type="ChEBI" id="CHEBI:15378"/>
        <dbReference type="ChEBI" id="CHEBI:73682"/>
        <dbReference type="ChEBI" id="CHEBI:74411"/>
        <dbReference type="ChEBI" id="CHEBI:74418"/>
        <dbReference type="ChEBI" id="CHEBI:456215"/>
        <dbReference type="EC" id="2.3.1.234"/>
    </reaction>
</comment>
<evidence type="ECO:0000256" key="1">
    <source>
        <dbReference type="ARBA" id="ARBA00012156"/>
    </source>
</evidence>
<keyword evidence="2" id="KW-0808">Transferase</keyword>
<dbReference type="FunFam" id="3.30.420.40:FF:000012">
    <property type="entry name" value="tRNA N6-adenosine threonylcarbamoyltransferase"/>
    <property type="match status" value="1"/>
</dbReference>
<keyword evidence="5" id="KW-0012">Acyltransferase</keyword>
<dbReference type="GO" id="GO:0002949">
    <property type="term" value="P:tRNA threonylcarbamoyladenosine modification"/>
    <property type="evidence" value="ECO:0007669"/>
    <property type="project" value="InterPro"/>
</dbReference>
<evidence type="ECO:0000256" key="6">
    <source>
        <dbReference type="ARBA" id="ARBA00048117"/>
    </source>
</evidence>
<proteinExistence type="inferred from homology"/>
<keyword evidence="3" id="KW-0819">tRNA processing</keyword>
<dbReference type="PANTHER" id="PTHR11735">
    <property type="entry name" value="TRNA N6-ADENOSINE THREONYLCARBAMOYLTRANSFERASE"/>
    <property type="match status" value="1"/>
</dbReference>
<dbReference type="AlphaFoldDB" id="A0A381SFR9"/>
<dbReference type="GO" id="GO:0046872">
    <property type="term" value="F:metal ion binding"/>
    <property type="evidence" value="ECO:0007669"/>
    <property type="project" value="UniProtKB-KW"/>
</dbReference>
<dbReference type="NCBIfam" id="TIGR03723">
    <property type="entry name" value="T6A_TsaD_YgjD"/>
    <property type="match status" value="1"/>
</dbReference>
<dbReference type="EC" id="2.3.1.234" evidence="1"/>
<dbReference type="SUPFAM" id="SSF53067">
    <property type="entry name" value="Actin-like ATPase domain"/>
    <property type="match status" value="2"/>
</dbReference>
<protein>
    <recommendedName>
        <fullName evidence="1">N(6)-L-threonylcarbamoyladenine synthase</fullName>
        <ecNumber evidence="1">2.3.1.234</ecNumber>
    </recommendedName>
</protein>
<dbReference type="NCBIfam" id="TIGR00329">
    <property type="entry name" value="gcp_kae1"/>
    <property type="match status" value="1"/>
</dbReference>
<dbReference type="InterPro" id="IPR022450">
    <property type="entry name" value="TsaD"/>
</dbReference>
<evidence type="ECO:0000259" key="7">
    <source>
        <dbReference type="Pfam" id="PF00814"/>
    </source>
</evidence>
<evidence type="ECO:0000256" key="4">
    <source>
        <dbReference type="ARBA" id="ARBA00022723"/>
    </source>
</evidence>
<dbReference type="InterPro" id="IPR000905">
    <property type="entry name" value="Gcp-like_dom"/>
</dbReference>
<evidence type="ECO:0000256" key="2">
    <source>
        <dbReference type="ARBA" id="ARBA00022679"/>
    </source>
</evidence>
<dbReference type="Pfam" id="PF00814">
    <property type="entry name" value="TsaD"/>
    <property type="match status" value="1"/>
</dbReference>
<dbReference type="GO" id="GO:0061711">
    <property type="term" value="F:tRNA N(6)-L-threonylcarbamoyladenine synthase activity"/>
    <property type="evidence" value="ECO:0007669"/>
    <property type="project" value="UniProtKB-EC"/>
</dbReference>
<dbReference type="HAMAP" id="MF_01445">
    <property type="entry name" value="TsaD"/>
    <property type="match status" value="1"/>
</dbReference>
<dbReference type="PANTHER" id="PTHR11735:SF6">
    <property type="entry name" value="TRNA N6-ADENOSINE THREONYLCARBAMOYLTRANSFERASE, MITOCHONDRIAL"/>
    <property type="match status" value="1"/>
</dbReference>
<organism evidence="8">
    <name type="scientific">marine metagenome</name>
    <dbReference type="NCBI Taxonomy" id="408172"/>
    <lineage>
        <taxon>unclassified sequences</taxon>
        <taxon>metagenomes</taxon>
        <taxon>ecological metagenomes</taxon>
    </lineage>
</organism>
<accession>A0A381SFR9</accession>
<sequence length="343" mass="37459">MSAIGLGLDTTFDDTSVAILRGKREVLSNLTLSQYQDHEEFGGVVPERASRKHLEVINQLIAVALKEAQLDFSKIDYIAVSNHPGLLGSLLVGLTVAKSLAYTLQCPLIGVNHVEAHPYANVLTHGEMPFPVLHLVVAGGHTLLIKAKTHFDYKIIGRSLDDAAGECVDKVAKMYGHPMPGGPVVDRAALGFSGDTYDFPRPLLHKNGHNFSFSGLKTAMLRFREKHLENPSTRVNNGKQLPEEGPVLASFFQSVIDVLIHKTFKAAETHGLKNISVSGGLAASRKLRSAFETEAARKRINLFYPPPNLCTDNAAMVTCLAAHRFEVEQFDDLTLDAFPNLIS</sequence>
<evidence type="ECO:0000313" key="8">
    <source>
        <dbReference type="EMBL" id="SVA02922.1"/>
    </source>
</evidence>
<dbReference type="PRINTS" id="PR00789">
    <property type="entry name" value="OSIALOPTASE"/>
</dbReference>
<gene>
    <name evidence="8" type="ORF">METZ01_LOCUS55776</name>
</gene>
<evidence type="ECO:0000256" key="5">
    <source>
        <dbReference type="ARBA" id="ARBA00023315"/>
    </source>
</evidence>
<dbReference type="EMBL" id="UINC01003056">
    <property type="protein sequence ID" value="SVA02922.1"/>
    <property type="molecule type" value="Genomic_DNA"/>
</dbReference>
<feature type="domain" description="Gcp-like" evidence="7">
    <location>
        <begin position="25"/>
        <end position="317"/>
    </location>
</feature>
<dbReference type="InterPro" id="IPR043129">
    <property type="entry name" value="ATPase_NBD"/>
</dbReference>
<dbReference type="InterPro" id="IPR017861">
    <property type="entry name" value="KAE1/TsaD"/>
</dbReference>
<keyword evidence="4" id="KW-0479">Metal-binding</keyword>